<dbReference type="PRINTS" id="PR00503">
    <property type="entry name" value="BROMODOMAIN"/>
</dbReference>
<keyword evidence="2 4" id="KW-0103">Bromodomain</keyword>
<feature type="region of interest" description="Disordered" evidence="6">
    <location>
        <begin position="1"/>
        <end position="30"/>
    </location>
</feature>
<evidence type="ECO:0000256" key="6">
    <source>
        <dbReference type="SAM" id="MobiDB-lite"/>
    </source>
</evidence>
<organism evidence="8 9">
    <name type="scientific">Dimorphilus gyrociliatus</name>
    <dbReference type="NCBI Taxonomy" id="2664684"/>
    <lineage>
        <taxon>Eukaryota</taxon>
        <taxon>Metazoa</taxon>
        <taxon>Spiralia</taxon>
        <taxon>Lophotrochozoa</taxon>
        <taxon>Annelida</taxon>
        <taxon>Polychaeta</taxon>
        <taxon>Polychaeta incertae sedis</taxon>
        <taxon>Dinophilidae</taxon>
        <taxon>Dimorphilus</taxon>
    </lineage>
</organism>
<feature type="compositionally biased region" description="Basic and acidic residues" evidence="6">
    <location>
        <begin position="1329"/>
        <end position="1352"/>
    </location>
</feature>
<feature type="compositionally biased region" description="Polar residues" evidence="6">
    <location>
        <begin position="1457"/>
        <end position="1484"/>
    </location>
</feature>
<protein>
    <submittedName>
        <fullName evidence="8">DgyrCDS528</fullName>
    </submittedName>
</protein>
<dbReference type="EMBL" id="CAJFCJ010000001">
    <property type="protein sequence ID" value="CAD5111195.1"/>
    <property type="molecule type" value="Genomic_DNA"/>
</dbReference>
<dbReference type="GO" id="GO:0017025">
    <property type="term" value="F:TBP-class protein binding"/>
    <property type="evidence" value="ECO:0007669"/>
    <property type="project" value="InterPro"/>
</dbReference>
<dbReference type="OrthoDB" id="5752at2759"/>
<keyword evidence="5" id="KW-0175">Coiled coil</keyword>
<dbReference type="GO" id="GO:0016251">
    <property type="term" value="F:RNA polymerase II general transcription initiation factor activity"/>
    <property type="evidence" value="ECO:0007669"/>
    <property type="project" value="InterPro"/>
</dbReference>
<comment type="caution">
    <text evidence="8">The sequence shown here is derived from an EMBL/GenBank/DDBJ whole genome shotgun (WGS) entry which is preliminary data.</text>
</comment>
<dbReference type="InterPro" id="IPR001487">
    <property type="entry name" value="Bromodomain"/>
</dbReference>
<dbReference type="Gene3D" id="1.20.920.10">
    <property type="entry name" value="Bromodomain-like"/>
    <property type="match status" value="2"/>
</dbReference>
<feature type="region of interest" description="Disordered" evidence="6">
    <location>
        <begin position="900"/>
        <end position="920"/>
    </location>
</feature>
<keyword evidence="3" id="KW-0539">Nucleus</keyword>
<evidence type="ECO:0000259" key="7">
    <source>
        <dbReference type="PROSITE" id="PS50014"/>
    </source>
</evidence>
<sequence>MSDSDKGIDIVGFEGPQDESSVSSPNRFSSSGFFPYATEVQSSGLDDMKLARCISQINRPIDTRTISETDEGSTDLCEVIVKRSRTNNEDENAEIFMSDSSDDESGKMAEWRFGPSKHWYDLLNVNENGSNLDYGFRKRKYSESLEKVDEVAKKFPKDCFQMICSYRWEDDVIWNGDQVRRQILNLDRIKNIPAAWIPNSIIRSYSSFIYHLKKAEHNRNRSSFESDDINMTMKDISRSIFKPQNPVVADGSWVKDIIWDSENMDEIPKPPFLEMYKGDPNTIFEIPTDASPERSATSQEREDSFNLSNDIYYTQEAADLFRTPTKLQHSVPAMNLNKCLFPIEPDNEVLDYYRRQLRPIRPRMNDEEATTVIPLFRHVEEKQQEIRNMAKETYGGEVFVMNRLVDLSGFDGSLFLMEYVEENPPLLSRVGMASNIRIYYKKQCNKDDDYIPSYAFGELAPTERSPFLGNLKEGEFVPTLENNMYLAPIFQQFKNFCDFLIIKRDNHYHIRDFDEIFTVGQECPKIQVPRPKSKTIQRFLTHLAHFHICKLFRQSRDTPPCLKLEDVSKLVPNLSEITLRKYIKSYAYFVKKDNGCYWALKEDVYLPELENFTQYITPELFCAYYSQSAYHSRLRAAGYEGDGLLSIDDDTAFESRIIAAPWNTTSAYTSAVNKECLLELRSTLESIETNKGIPYVKLSKRPSALRDHFGGKFQNYTDEAILEKVISTIEIVLKRCQKKPRRIEELMKWNAIKLIKILSTLKLDDAKSSVLSEFKQLVKQTNLRENEIFEEECRKEFEMQYRSLASTDIVSTDSDSSSDSELKEYAKELEQDFTEENSPFFLDTNNATKKKKVLKIVRTFIDEEGNLYSTAEFVREANVIEMYINAKSKKETESILGRNETPKCLNSDENNNGEKEIFSEDSTISDRIEHSLQWDKENSNSRKLIKVQNATVKICKKLLKRAKEFSRRKSLAKSNMSAVIKKRKMAVAERRKTNPFVIMSLIFEEIVDSIAKLDDVLPFLQPIDRVLNPSYYLYIKEPMDIHTIRLKLRDNKYHSRKTFISDFNQMVLNSIRFNGSASPITNIARKMLDYCIQRIAEKDDYLMELEKWIPYPKKSHLSQFESILKKITNDMKNIEGSEAFRRPVNKIWSLYYDVIKTPMDLLAITIKIRRHKYKNRRDFIKDVKLILDNSVTFNGEDSDLTATANNIYTTALNALEEHSEELTILEEEIIKSEARKRSRKSLNIDPSISNESTNSYEIRVPDFHMNKSEITSVNNNPIPIENDKGQLTACNLVERLGLELSTNSKASNKLDERGFSDFLTQGAFNVLDPPKESNDTVELDKSSTSETPHEDNSNSLFNIGDQELGVIFLDEAEFDSDGNYSASGSHATWAGRFRESIPVTSGNAANLYESLTPEGADSCDSSSDLEDDVNNSVYDWGWTRESPKSKESISHIEEISGTDSSDFNTEPTNLTNYGQPNINFEETNSSPFPSPSSQAFTQSEDDQSSSGYNFVATDTVGILIQDGSSSSEDEVVRRIQPETIDVTTLYSDSEPSSEDGDTSKSSIECIDLTDCL</sequence>
<dbReference type="GO" id="GO:0004402">
    <property type="term" value="F:histone acetyltransferase activity"/>
    <property type="evidence" value="ECO:0007669"/>
    <property type="project" value="InterPro"/>
</dbReference>
<dbReference type="SMART" id="SM00297">
    <property type="entry name" value="BROMO"/>
    <property type="match status" value="2"/>
</dbReference>
<feature type="compositionally biased region" description="Polar residues" evidence="6">
    <location>
        <begin position="1494"/>
        <end position="1508"/>
    </location>
</feature>
<name>A0A7I8V4P8_9ANNE</name>
<feature type="compositionally biased region" description="Polar residues" evidence="6">
    <location>
        <begin position="1541"/>
        <end position="1550"/>
    </location>
</feature>
<keyword evidence="9" id="KW-1185">Reference proteome</keyword>
<feature type="domain" description="Bromo" evidence="7">
    <location>
        <begin position="1132"/>
        <end position="1201"/>
    </location>
</feature>
<feature type="compositionally biased region" description="Low complexity" evidence="6">
    <location>
        <begin position="20"/>
        <end position="30"/>
    </location>
</feature>
<feature type="coiled-coil region" evidence="5">
    <location>
        <begin position="1208"/>
        <end position="1235"/>
    </location>
</feature>
<dbReference type="Pfam" id="PF00439">
    <property type="entry name" value="Bromodomain"/>
    <property type="match status" value="2"/>
</dbReference>
<gene>
    <name evidence="8" type="ORF">DGYR_LOCUS519</name>
</gene>
<feature type="compositionally biased region" description="Basic and acidic residues" evidence="6">
    <location>
        <begin position="1443"/>
        <end position="1454"/>
    </location>
</feature>
<dbReference type="PANTHER" id="PTHR13900">
    <property type="entry name" value="TRANSCRIPTION INITIATION FACTOR TFIID"/>
    <property type="match status" value="1"/>
</dbReference>
<evidence type="ECO:0000313" key="8">
    <source>
        <dbReference type="EMBL" id="CAD5111195.1"/>
    </source>
</evidence>
<feature type="region of interest" description="Disordered" evidence="6">
    <location>
        <begin position="1443"/>
        <end position="1508"/>
    </location>
</feature>
<dbReference type="InterPro" id="IPR040240">
    <property type="entry name" value="TAF1"/>
</dbReference>
<dbReference type="Pfam" id="PF12157">
    <property type="entry name" value="DUF3591"/>
    <property type="match status" value="1"/>
</dbReference>
<evidence type="ECO:0000313" key="9">
    <source>
        <dbReference type="Proteomes" id="UP000549394"/>
    </source>
</evidence>
<reference evidence="8 9" key="1">
    <citation type="submission" date="2020-08" db="EMBL/GenBank/DDBJ databases">
        <authorList>
            <person name="Hejnol A."/>
        </authorList>
    </citation>
    <scope>NUCLEOTIDE SEQUENCE [LARGE SCALE GENOMIC DNA]</scope>
</reference>
<dbReference type="PANTHER" id="PTHR13900:SF0">
    <property type="entry name" value="TRANSCRIPTION INITIATION FACTOR TFIID SUBUNIT 1"/>
    <property type="match status" value="1"/>
</dbReference>
<feature type="region of interest" description="Disordered" evidence="6">
    <location>
        <begin position="1326"/>
        <end position="1356"/>
    </location>
</feature>
<dbReference type="GO" id="GO:0051123">
    <property type="term" value="P:RNA polymerase II preinitiation complex assembly"/>
    <property type="evidence" value="ECO:0007669"/>
    <property type="project" value="TreeGrafter"/>
</dbReference>
<accession>A0A7I8V4P8</accession>
<feature type="region of interest" description="Disordered" evidence="6">
    <location>
        <begin position="1522"/>
        <end position="1562"/>
    </location>
</feature>
<dbReference type="SUPFAM" id="SSF47370">
    <property type="entry name" value="Bromodomain"/>
    <property type="match status" value="2"/>
</dbReference>
<dbReference type="InterPro" id="IPR036427">
    <property type="entry name" value="Bromodomain-like_sf"/>
</dbReference>
<evidence type="ECO:0000256" key="3">
    <source>
        <dbReference type="ARBA" id="ARBA00023242"/>
    </source>
</evidence>
<evidence type="ECO:0000256" key="1">
    <source>
        <dbReference type="ARBA" id="ARBA00004123"/>
    </source>
</evidence>
<evidence type="ECO:0000256" key="4">
    <source>
        <dbReference type="PROSITE-ProRule" id="PRU00035"/>
    </source>
</evidence>
<evidence type="ECO:0000256" key="5">
    <source>
        <dbReference type="SAM" id="Coils"/>
    </source>
</evidence>
<feature type="domain" description="Bromo" evidence="7">
    <location>
        <begin position="1011"/>
        <end position="1081"/>
    </location>
</feature>
<comment type="subcellular location">
    <subcellularLocation>
        <location evidence="1">Nucleus</location>
    </subcellularLocation>
</comment>
<proteinExistence type="predicted"/>
<evidence type="ECO:0000256" key="2">
    <source>
        <dbReference type="ARBA" id="ARBA00023117"/>
    </source>
</evidence>
<dbReference type="GO" id="GO:0005669">
    <property type="term" value="C:transcription factor TFIID complex"/>
    <property type="evidence" value="ECO:0007669"/>
    <property type="project" value="InterPro"/>
</dbReference>
<dbReference type="InterPro" id="IPR022591">
    <property type="entry name" value="TAF1_HAT_dom"/>
</dbReference>
<dbReference type="PROSITE" id="PS50014">
    <property type="entry name" value="BROMODOMAIN_2"/>
    <property type="match status" value="2"/>
</dbReference>
<dbReference type="Proteomes" id="UP000549394">
    <property type="component" value="Unassembled WGS sequence"/>
</dbReference>